<evidence type="ECO:0000313" key="3">
    <source>
        <dbReference type="Proteomes" id="UP000789572"/>
    </source>
</evidence>
<dbReference type="OrthoDB" id="2240312at2759"/>
<dbReference type="PANTHER" id="PTHR28079">
    <property type="entry name" value="RNA POLYMERASE I-SPECIFIC TRANSCRIPTION INITIATION FACTOR RRN5"/>
    <property type="match status" value="1"/>
</dbReference>
<evidence type="ECO:0000313" key="2">
    <source>
        <dbReference type="EMBL" id="CAG8578312.1"/>
    </source>
</evidence>
<name>A0A9N9BSK7_9GLOM</name>
<dbReference type="Gene3D" id="1.10.10.60">
    <property type="entry name" value="Homeodomain-like"/>
    <property type="match status" value="1"/>
</dbReference>
<feature type="region of interest" description="Disordered" evidence="1">
    <location>
        <begin position="1"/>
        <end position="34"/>
    </location>
</feature>
<dbReference type="InterPro" id="IPR039601">
    <property type="entry name" value="Rrn5"/>
</dbReference>
<dbReference type="GO" id="GO:0000182">
    <property type="term" value="F:rDNA binding"/>
    <property type="evidence" value="ECO:0007669"/>
    <property type="project" value="TreeGrafter"/>
</dbReference>
<dbReference type="Proteomes" id="UP000789572">
    <property type="component" value="Unassembled WGS sequence"/>
</dbReference>
<protein>
    <submittedName>
        <fullName evidence="2">10668_t:CDS:1</fullName>
    </submittedName>
</protein>
<dbReference type="InterPro" id="IPR009057">
    <property type="entry name" value="Homeodomain-like_sf"/>
</dbReference>
<comment type="caution">
    <text evidence="2">The sequence shown here is derived from an EMBL/GenBank/DDBJ whole genome shotgun (WGS) entry which is preliminary data.</text>
</comment>
<gene>
    <name evidence="2" type="ORF">POCULU_LOCUS6354</name>
</gene>
<accession>A0A9N9BSK7</accession>
<dbReference type="GO" id="GO:0000500">
    <property type="term" value="C:RNA polymerase I upstream activating factor complex"/>
    <property type="evidence" value="ECO:0007669"/>
    <property type="project" value="InterPro"/>
</dbReference>
<organism evidence="2 3">
    <name type="scientific">Paraglomus occultum</name>
    <dbReference type="NCBI Taxonomy" id="144539"/>
    <lineage>
        <taxon>Eukaryota</taxon>
        <taxon>Fungi</taxon>
        <taxon>Fungi incertae sedis</taxon>
        <taxon>Mucoromycota</taxon>
        <taxon>Glomeromycotina</taxon>
        <taxon>Glomeromycetes</taxon>
        <taxon>Paraglomerales</taxon>
        <taxon>Paraglomeraceae</taxon>
        <taxon>Paraglomus</taxon>
    </lineage>
</organism>
<reference evidence="2" key="1">
    <citation type="submission" date="2021-06" db="EMBL/GenBank/DDBJ databases">
        <authorList>
            <person name="Kallberg Y."/>
            <person name="Tangrot J."/>
            <person name="Rosling A."/>
        </authorList>
    </citation>
    <scope>NUCLEOTIDE SEQUENCE</scope>
    <source>
        <strain evidence="2">IA702</strain>
    </source>
</reference>
<dbReference type="GO" id="GO:0006361">
    <property type="term" value="P:transcription initiation at RNA polymerase I promoter"/>
    <property type="evidence" value="ECO:0007669"/>
    <property type="project" value="TreeGrafter"/>
</dbReference>
<dbReference type="EMBL" id="CAJVPJ010001150">
    <property type="protein sequence ID" value="CAG8578312.1"/>
    <property type="molecule type" value="Genomic_DNA"/>
</dbReference>
<dbReference type="PANTHER" id="PTHR28079:SF1">
    <property type="entry name" value="RNA POLYMERASE I-SPECIFIC TRANSCRIPTION INITIATION FACTOR RRN5"/>
    <property type="match status" value="1"/>
</dbReference>
<keyword evidence="3" id="KW-1185">Reference proteome</keyword>
<dbReference type="AlphaFoldDB" id="A0A9N9BSK7"/>
<proteinExistence type="predicted"/>
<dbReference type="SUPFAM" id="SSF46689">
    <property type="entry name" value="Homeodomain-like"/>
    <property type="match status" value="1"/>
</dbReference>
<dbReference type="GO" id="GO:0001181">
    <property type="term" value="F:RNA polymerase I general transcription initiation factor activity"/>
    <property type="evidence" value="ECO:0007669"/>
    <property type="project" value="TreeGrafter"/>
</dbReference>
<sequence>MLNQNHNALKRPHYHPDKASSALDNEGNSKRQRISPTFPVSSLLYETFFTSCRNALTTSRNTPQNTTITTSWEPGEQNRFFIALARCGKHNVVEISKRVGTKSVSQILLYIDELEKGLRLEKLKERFEKENKTRIKNRRRLYLKMQAAREMSDEWIEMEERRSLELAAVDDAKARKHESNVAASRRITLSLNDSILDLETASSFAERVIGSENDCMVSRHTLVQLRAELKRWVSLIVRDIIVLRRLRSASSEIEVCELGN</sequence>
<evidence type="ECO:0000256" key="1">
    <source>
        <dbReference type="SAM" id="MobiDB-lite"/>
    </source>
</evidence>
<dbReference type="GO" id="GO:0042790">
    <property type="term" value="P:nucleolar large rRNA transcription by RNA polymerase I"/>
    <property type="evidence" value="ECO:0007669"/>
    <property type="project" value="InterPro"/>
</dbReference>